<dbReference type="InterPro" id="IPR002871">
    <property type="entry name" value="NIF_FeS_clus_asmbl_NifU_N"/>
</dbReference>
<dbReference type="Pfam" id="PF01592">
    <property type="entry name" value="NifU_N"/>
    <property type="match status" value="1"/>
</dbReference>
<dbReference type="Gene3D" id="3.90.1010.10">
    <property type="match status" value="1"/>
</dbReference>
<evidence type="ECO:0000313" key="2">
    <source>
        <dbReference type="EMBL" id="MRI81273.1"/>
    </source>
</evidence>
<name>A0A844BTL1_9LACT</name>
<evidence type="ECO:0000313" key="3">
    <source>
        <dbReference type="Proteomes" id="UP000469870"/>
    </source>
</evidence>
<dbReference type="EMBL" id="WJQR01000003">
    <property type="protein sequence ID" value="MRI81273.1"/>
    <property type="molecule type" value="Genomic_DNA"/>
</dbReference>
<dbReference type="GO" id="GO:0051536">
    <property type="term" value="F:iron-sulfur cluster binding"/>
    <property type="evidence" value="ECO:0007669"/>
    <property type="project" value="InterPro"/>
</dbReference>
<dbReference type="CDD" id="cd06664">
    <property type="entry name" value="IscU_like"/>
    <property type="match status" value="1"/>
</dbReference>
<feature type="domain" description="NIF system FeS cluster assembly NifU N-terminal" evidence="1">
    <location>
        <begin position="12"/>
        <end position="125"/>
    </location>
</feature>
<dbReference type="AlphaFoldDB" id="A0A844BTL1"/>
<reference evidence="2 3" key="1">
    <citation type="submission" date="2019-11" db="EMBL/GenBank/DDBJ databases">
        <title>Characterisation of Fundicoccus ignavus gen. nov. sp. nov., a novel genus of the family Aerococcaceae isolated from bulk tank milk.</title>
        <authorList>
            <person name="Siebert A."/>
            <person name="Huptas C."/>
            <person name="Wenning M."/>
            <person name="Scherer S."/>
            <person name="Doll E.V."/>
        </authorList>
    </citation>
    <scope>NUCLEOTIDE SEQUENCE [LARGE SCALE GENOMIC DNA]</scope>
    <source>
        <strain evidence="2 3">DSM 109653</strain>
    </source>
</reference>
<dbReference type="GO" id="GO:0005506">
    <property type="term" value="F:iron ion binding"/>
    <property type="evidence" value="ECO:0007669"/>
    <property type="project" value="InterPro"/>
</dbReference>
<organism evidence="2 3">
    <name type="scientific">Fundicoccus ignavus</name>
    <dbReference type="NCBI Taxonomy" id="2664442"/>
    <lineage>
        <taxon>Bacteria</taxon>
        <taxon>Bacillati</taxon>
        <taxon>Bacillota</taxon>
        <taxon>Bacilli</taxon>
        <taxon>Lactobacillales</taxon>
        <taxon>Aerococcaceae</taxon>
        <taxon>Fundicoccus</taxon>
    </lineage>
</organism>
<proteinExistence type="predicted"/>
<protein>
    <submittedName>
        <fullName evidence="2">SUF system NifU family Fe-S cluster assembly protein</fullName>
    </submittedName>
</protein>
<dbReference type="PANTHER" id="PTHR10093">
    <property type="entry name" value="IRON-SULFUR CLUSTER ASSEMBLY ENZYME NIFU HOMOLOG"/>
    <property type="match status" value="1"/>
</dbReference>
<sequence length="166" mass="18457">MTMSLYDLSSLYKEVIMDHSNYPRYKKSLEDPSHRIELLNPTCGDAIVVEMVVDNDHIQAIAFNGQGCAISMASADMMCQSLLNKPVEQAIDIINNFAHLIGGDPLDEGLSETNVMSQDELMKRIGDAYLLESLKQFPSRYKCGVLAWRASEMALTQPPSQSPTNI</sequence>
<dbReference type="NCBIfam" id="TIGR01994">
    <property type="entry name" value="SUF_scaf_2"/>
    <property type="match status" value="1"/>
</dbReference>
<dbReference type="Proteomes" id="UP000469870">
    <property type="component" value="Unassembled WGS sequence"/>
</dbReference>
<dbReference type="GO" id="GO:0016226">
    <property type="term" value="P:iron-sulfur cluster assembly"/>
    <property type="evidence" value="ECO:0007669"/>
    <property type="project" value="InterPro"/>
</dbReference>
<dbReference type="SUPFAM" id="SSF82649">
    <property type="entry name" value="SufE/NifU"/>
    <property type="match status" value="1"/>
</dbReference>
<gene>
    <name evidence="2" type="ORF">GIY11_04505</name>
</gene>
<accession>A0A844BTL1</accession>
<evidence type="ECO:0000259" key="1">
    <source>
        <dbReference type="Pfam" id="PF01592"/>
    </source>
</evidence>
<comment type="caution">
    <text evidence="2">The sequence shown here is derived from an EMBL/GenBank/DDBJ whole genome shotgun (WGS) entry which is preliminary data.</text>
</comment>